<organism evidence="2 3">
    <name type="scientific">Flagellimonas hymeniacidonis</name>
    <dbReference type="NCBI Taxonomy" id="2603628"/>
    <lineage>
        <taxon>Bacteria</taxon>
        <taxon>Pseudomonadati</taxon>
        <taxon>Bacteroidota</taxon>
        <taxon>Flavobacteriia</taxon>
        <taxon>Flavobacteriales</taxon>
        <taxon>Flavobacteriaceae</taxon>
        <taxon>Flagellimonas</taxon>
    </lineage>
</organism>
<keyword evidence="3" id="KW-1185">Reference proteome</keyword>
<evidence type="ECO:0000313" key="2">
    <source>
        <dbReference type="EMBL" id="TXN36086.1"/>
    </source>
</evidence>
<evidence type="ECO:0000256" key="1">
    <source>
        <dbReference type="SAM" id="Coils"/>
    </source>
</evidence>
<dbReference type="AlphaFoldDB" id="A0A5C8V3X2"/>
<gene>
    <name evidence="2" type="ORF">FVB32_16130</name>
</gene>
<name>A0A5C8V3X2_9FLAO</name>
<evidence type="ECO:0000313" key="3">
    <source>
        <dbReference type="Proteomes" id="UP000321456"/>
    </source>
</evidence>
<sequence>MNQIEDKTNAMNLDQNSSLSRKEVYDLIWSTPITIIIKQYFLSISDIKKICKKYNIPLPERGYWSKIRFGKSVDKVELPDKMSWDKEIQFVNVLNNSAINQLSRKIEIENTSLLVVPKSLRHPDSLISTTALHWQNLKQRDYSLREKSLSIRVSENCRSRSLRFVNALIKLLKVRGHTIETDRFGTYAKVFDIKIKFYLREVDKRIPAKTIYGTSDYVPTGVLALKTNEYSKTKEWRDSKQNPIETKLSKIVARLESDALKEIEWRKEVEAERIIREKERELREKQEQKTEEEIQKFKLLLKDVENYKKAESIRAFLCAKKNKLIKEKSLTLKVNEWLKWAEDKADWLDPLIDKNDDLFGNFKLE</sequence>
<accession>A0A5C8V3X2</accession>
<proteinExistence type="predicted"/>
<comment type="caution">
    <text evidence="2">The sequence shown here is derived from an EMBL/GenBank/DDBJ whole genome shotgun (WGS) entry which is preliminary data.</text>
</comment>
<reference evidence="2 3" key="1">
    <citation type="submission" date="2019-08" db="EMBL/GenBank/DDBJ databases">
        <title>Professor.</title>
        <authorList>
            <person name="Park J.S."/>
        </authorList>
    </citation>
    <scope>NUCLEOTIDE SEQUENCE [LARGE SCALE GENOMIC DNA]</scope>
    <source>
        <strain evidence="2 3">176CP5-101</strain>
    </source>
</reference>
<dbReference type="Proteomes" id="UP000321456">
    <property type="component" value="Unassembled WGS sequence"/>
</dbReference>
<keyword evidence="1" id="KW-0175">Coiled coil</keyword>
<feature type="coiled-coil region" evidence="1">
    <location>
        <begin position="268"/>
        <end position="296"/>
    </location>
</feature>
<dbReference type="EMBL" id="VRUR01000002">
    <property type="protein sequence ID" value="TXN36086.1"/>
    <property type="molecule type" value="Genomic_DNA"/>
</dbReference>
<protein>
    <submittedName>
        <fullName evidence="2">Uncharacterized protein</fullName>
    </submittedName>
</protein>